<comment type="caution">
    <text evidence="4">The sequence shown here is derived from an EMBL/GenBank/DDBJ whole genome shotgun (WGS) entry which is preliminary data.</text>
</comment>
<dbReference type="Pfam" id="PF01965">
    <property type="entry name" value="DJ-1_PfpI"/>
    <property type="match status" value="1"/>
</dbReference>
<dbReference type="InterPro" id="IPR018060">
    <property type="entry name" value="HTH_AraC"/>
</dbReference>
<protein>
    <submittedName>
        <fullName evidence="4">AraC family transcriptional regulator with amidase-like domain</fullName>
    </submittedName>
</protein>
<dbReference type="SMART" id="SM00342">
    <property type="entry name" value="HTH_ARAC"/>
    <property type="match status" value="1"/>
</dbReference>
<evidence type="ECO:0000256" key="2">
    <source>
        <dbReference type="ARBA" id="ARBA00023163"/>
    </source>
</evidence>
<proteinExistence type="predicted"/>
<dbReference type="EMBL" id="QGHB01000014">
    <property type="protein sequence ID" value="PWK82168.1"/>
    <property type="molecule type" value="Genomic_DNA"/>
</dbReference>
<evidence type="ECO:0000256" key="1">
    <source>
        <dbReference type="ARBA" id="ARBA00023015"/>
    </source>
</evidence>
<dbReference type="Gene3D" id="1.10.10.60">
    <property type="entry name" value="Homeodomain-like"/>
    <property type="match status" value="1"/>
</dbReference>
<dbReference type="PANTHER" id="PTHR43130">
    <property type="entry name" value="ARAC-FAMILY TRANSCRIPTIONAL REGULATOR"/>
    <property type="match status" value="1"/>
</dbReference>
<dbReference type="RefSeq" id="WP_109640704.1">
    <property type="nucleotide sequence ID" value="NZ_QGHB01000014.1"/>
</dbReference>
<name>A0A316I4B3_9PSEU</name>
<dbReference type="Proteomes" id="UP000246005">
    <property type="component" value="Unassembled WGS sequence"/>
</dbReference>
<dbReference type="GO" id="GO:0003700">
    <property type="term" value="F:DNA-binding transcription factor activity"/>
    <property type="evidence" value="ECO:0007669"/>
    <property type="project" value="InterPro"/>
</dbReference>
<evidence type="ECO:0000313" key="4">
    <source>
        <dbReference type="EMBL" id="PWK82168.1"/>
    </source>
</evidence>
<dbReference type="InterPro" id="IPR052158">
    <property type="entry name" value="INH-QAR"/>
</dbReference>
<dbReference type="InterPro" id="IPR002818">
    <property type="entry name" value="DJ-1/PfpI"/>
</dbReference>
<dbReference type="PROSITE" id="PS01124">
    <property type="entry name" value="HTH_ARAC_FAMILY_2"/>
    <property type="match status" value="1"/>
</dbReference>
<evidence type="ECO:0000313" key="5">
    <source>
        <dbReference type="Proteomes" id="UP000246005"/>
    </source>
</evidence>
<gene>
    <name evidence="4" type="ORF">C8D88_11435</name>
</gene>
<organism evidence="4 5">
    <name type="scientific">Lentzea atacamensis</name>
    <dbReference type="NCBI Taxonomy" id="531938"/>
    <lineage>
        <taxon>Bacteria</taxon>
        <taxon>Bacillati</taxon>
        <taxon>Actinomycetota</taxon>
        <taxon>Actinomycetes</taxon>
        <taxon>Pseudonocardiales</taxon>
        <taxon>Pseudonocardiaceae</taxon>
        <taxon>Lentzea</taxon>
    </lineage>
</organism>
<evidence type="ECO:0000259" key="3">
    <source>
        <dbReference type="PROSITE" id="PS01124"/>
    </source>
</evidence>
<sequence>MAHRIAVLALETSIAFDFGTATHIFSALPDDYELLVCSPDRRPVRTTGGYTMTFDHGLEVLRDADTVLVPGTRYPPARQEGRLEPAVHEALTTTKASRIMSICTGAFVLGAAGILDGRPATTHWSATESFRALYPKVELNPDVLFVDDGDVLTSAGVAAGIDLCLHVIRSDHGSEIANQVARYCVVPAWRQGGQSQFVHRPVPDDPDSSTAPARAWALDRLDEPLELSALAGQARMSVRTFTRRFRAETGMSPGRWLTQQRVERARHLLESTDLPIDQVARHAGFGTGAALRQQLAASIGVSPTAYRQTFRTA</sequence>
<accession>A0A316I4B3</accession>
<dbReference type="SUPFAM" id="SSF52317">
    <property type="entry name" value="Class I glutamine amidotransferase-like"/>
    <property type="match status" value="1"/>
</dbReference>
<reference evidence="4 5" key="1">
    <citation type="submission" date="2018-05" db="EMBL/GenBank/DDBJ databases">
        <title>Genomic Encyclopedia of Type Strains, Phase IV (KMG-IV): sequencing the most valuable type-strain genomes for metagenomic binning, comparative biology and taxonomic classification.</title>
        <authorList>
            <person name="Goeker M."/>
        </authorList>
    </citation>
    <scope>NUCLEOTIDE SEQUENCE [LARGE SCALE GENOMIC DNA]</scope>
    <source>
        <strain evidence="4 5">DSM 45480</strain>
    </source>
</reference>
<keyword evidence="2" id="KW-0804">Transcription</keyword>
<dbReference type="InterPro" id="IPR029062">
    <property type="entry name" value="Class_I_gatase-like"/>
</dbReference>
<dbReference type="GO" id="GO:0043565">
    <property type="term" value="F:sequence-specific DNA binding"/>
    <property type="evidence" value="ECO:0007669"/>
    <property type="project" value="InterPro"/>
</dbReference>
<keyword evidence="1" id="KW-0805">Transcription regulation</keyword>
<dbReference type="Gene3D" id="3.40.50.880">
    <property type="match status" value="1"/>
</dbReference>
<dbReference type="SUPFAM" id="SSF46689">
    <property type="entry name" value="Homeodomain-like"/>
    <property type="match status" value="2"/>
</dbReference>
<feature type="domain" description="HTH araC/xylS-type" evidence="3">
    <location>
        <begin position="211"/>
        <end position="309"/>
    </location>
</feature>
<dbReference type="PANTHER" id="PTHR43130:SF3">
    <property type="entry name" value="HTH-TYPE TRANSCRIPTIONAL REGULATOR RV1931C"/>
    <property type="match status" value="1"/>
</dbReference>
<dbReference type="InterPro" id="IPR009057">
    <property type="entry name" value="Homeodomain-like_sf"/>
</dbReference>
<dbReference type="CDD" id="cd03137">
    <property type="entry name" value="GATase1_AraC_1"/>
    <property type="match status" value="1"/>
</dbReference>
<dbReference type="AlphaFoldDB" id="A0A316I4B3"/>
<dbReference type="Pfam" id="PF12833">
    <property type="entry name" value="HTH_18"/>
    <property type="match status" value="1"/>
</dbReference>